<evidence type="ECO:0000313" key="2">
    <source>
        <dbReference type="EMBL" id="TFK33168.1"/>
    </source>
</evidence>
<dbReference type="EMBL" id="ML213654">
    <property type="protein sequence ID" value="TFK33168.1"/>
    <property type="molecule type" value="Genomic_DNA"/>
</dbReference>
<protein>
    <submittedName>
        <fullName evidence="2">Uncharacterized protein</fullName>
    </submittedName>
</protein>
<dbReference type="Proteomes" id="UP000308652">
    <property type="component" value="Unassembled WGS sequence"/>
</dbReference>
<sequence>MQNFPNTSSFQAQFDSVNGQQTYLPNHPNNSLQPRPDPDSLEAFKQNIQDIQDHVLQLQNTARTLLTAIQNAYHVGASPKQAGFVQTLEAELAVIAEKMRASGVGALPLLTSSSSSAASQVGVGMDVDVPAVHVPSEKELMESIKRDSDLLFEKHRRIQQSAGVAANLLDAPEGVGMGARTGLMVK</sequence>
<evidence type="ECO:0000256" key="1">
    <source>
        <dbReference type="SAM" id="MobiDB-lite"/>
    </source>
</evidence>
<reference evidence="2 3" key="1">
    <citation type="journal article" date="2019" name="Nat. Ecol. Evol.">
        <title>Megaphylogeny resolves global patterns of mushroom evolution.</title>
        <authorList>
            <person name="Varga T."/>
            <person name="Krizsan K."/>
            <person name="Foldi C."/>
            <person name="Dima B."/>
            <person name="Sanchez-Garcia M."/>
            <person name="Sanchez-Ramirez S."/>
            <person name="Szollosi G.J."/>
            <person name="Szarkandi J.G."/>
            <person name="Papp V."/>
            <person name="Albert L."/>
            <person name="Andreopoulos W."/>
            <person name="Angelini C."/>
            <person name="Antonin V."/>
            <person name="Barry K.W."/>
            <person name="Bougher N.L."/>
            <person name="Buchanan P."/>
            <person name="Buyck B."/>
            <person name="Bense V."/>
            <person name="Catcheside P."/>
            <person name="Chovatia M."/>
            <person name="Cooper J."/>
            <person name="Damon W."/>
            <person name="Desjardin D."/>
            <person name="Finy P."/>
            <person name="Geml J."/>
            <person name="Haridas S."/>
            <person name="Hughes K."/>
            <person name="Justo A."/>
            <person name="Karasinski D."/>
            <person name="Kautmanova I."/>
            <person name="Kiss B."/>
            <person name="Kocsube S."/>
            <person name="Kotiranta H."/>
            <person name="LaButti K.M."/>
            <person name="Lechner B.E."/>
            <person name="Liimatainen K."/>
            <person name="Lipzen A."/>
            <person name="Lukacs Z."/>
            <person name="Mihaltcheva S."/>
            <person name="Morgado L.N."/>
            <person name="Niskanen T."/>
            <person name="Noordeloos M.E."/>
            <person name="Ohm R.A."/>
            <person name="Ortiz-Santana B."/>
            <person name="Ovrebo C."/>
            <person name="Racz N."/>
            <person name="Riley R."/>
            <person name="Savchenko A."/>
            <person name="Shiryaev A."/>
            <person name="Soop K."/>
            <person name="Spirin V."/>
            <person name="Szebenyi C."/>
            <person name="Tomsovsky M."/>
            <person name="Tulloss R.E."/>
            <person name="Uehling J."/>
            <person name="Grigoriev I.V."/>
            <person name="Vagvolgyi C."/>
            <person name="Papp T."/>
            <person name="Martin F.M."/>
            <person name="Miettinen O."/>
            <person name="Hibbett D.S."/>
            <person name="Nagy L.G."/>
        </authorList>
    </citation>
    <scope>NUCLEOTIDE SEQUENCE [LARGE SCALE GENOMIC DNA]</scope>
    <source>
        <strain evidence="2 3">CBS 166.37</strain>
    </source>
</reference>
<name>A0A5C3LK94_9AGAR</name>
<evidence type="ECO:0000313" key="3">
    <source>
        <dbReference type="Proteomes" id="UP000308652"/>
    </source>
</evidence>
<keyword evidence="3" id="KW-1185">Reference proteome</keyword>
<accession>A0A5C3LK94</accession>
<feature type="compositionally biased region" description="Polar residues" evidence="1">
    <location>
        <begin position="19"/>
        <end position="33"/>
    </location>
</feature>
<feature type="region of interest" description="Disordered" evidence="1">
    <location>
        <begin position="19"/>
        <end position="41"/>
    </location>
</feature>
<proteinExistence type="predicted"/>
<dbReference type="OrthoDB" id="3203574at2759"/>
<gene>
    <name evidence="2" type="ORF">BDQ12DRAFT_658376</name>
</gene>
<organism evidence="2 3">
    <name type="scientific">Crucibulum laeve</name>
    <dbReference type="NCBI Taxonomy" id="68775"/>
    <lineage>
        <taxon>Eukaryota</taxon>
        <taxon>Fungi</taxon>
        <taxon>Dikarya</taxon>
        <taxon>Basidiomycota</taxon>
        <taxon>Agaricomycotina</taxon>
        <taxon>Agaricomycetes</taxon>
        <taxon>Agaricomycetidae</taxon>
        <taxon>Agaricales</taxon>
        <taxon>Agaricineae</taxon>
        <taxon>Nidulariaceae</taxon>
        <taxon>Crucibulum</taxon>
    </lineage>
</organism>
<dbReference type="AlphaFoldDB" id="A0A5C3LK94"/>